<reference evidence="1 2" key="1">
    <citation type="submission" date="2021-03" db="EMBL/GenBank/DDBJ databases">
        <title>Genomic Encyclopedia of Type Strains, Phase IV (KMG-IV): sequencing the most valuable type-strain genomes for metagenomic binning, comparative biology and taxonomic classification.</title>
        <authorList>
            <person name="Goeker M."/>
        </authorList>
    </citation>
    <scope>NUCLEOTIDE SEQUENCE [LARGE SCALE GENOMIC DNA]</scope>
    <source>
        <strain evidence="1 2">DSM 27563</strain>
    </source>
</reference>
<comment type="caution">
    <text evidence="1">The sequence shown here is derived from an EMBL/GenBank/DDBJ whole genome shotgun (WGS) entry which is preliminary data.</text>
</comment>
<dbReference type="InterPro" id="IPR045507">
    <property type="entry name" value="DUF6483"/>
</dbReference>
<dbReference type="EMBL" id="JAGGLJ010000003">
    <property type="protein sequence ID" value="MBP2024961.1"/>
    <property type="molecule type" value="Genomic_DNA"/>
</dbReference>
<evidence type="ECO:0000313" key="1">
    <source>
        <dbReference type="EMBL" id="MBP2024961.1"/>
    </source>
</evidence>
<sequence length="122" mass="14409">MLKEDYIMRSIKNKIKFLANILFGKDIINYEYVNKDESNESDILYKKLIVLISNNNINDAESLLFEEFDPLDKNKIAIALDFYNSINNLEDEVLEKNNFTRKEIKEGIDDIYELLGMDIYKL</sequence>
<dbReference type="RefSeq" id="WP_210060265.1">
    <property type="nucleotide sequence ID" value="NZ_JAGGLJ010000003.1"/>
</dbReference>
<proteinExistence type="predicted"/>
<protein>
    <submittedName>
        <fullName evidence="1">Uncharacterized protein</fullName>
    </submittedName>
</protein>
<dbReference type="Pfam" id="PF20092">
    <property type="entry name" value="DUF6483"/>
    <property type="match status" value="1"/>
</dbReference>
<accession>A0ABS4KCS3</accession>
<keyword evidence="2" id="KW-1185">Reference proteome</keyword>
<evidence type="ECO:0000313" key="2">
    <source>
        <dbReference type="Proteomes" id="UP001519306"/>
    </source>
</evidence>
<dbReference type="Proteomes" id="UP001519306">
    <property type="component" value="Unassembled WGS sequence"/>
</dbReference>
<gene>
    <name evidence="1" type="ORF">J2Z71_000484</name>
</gene>
<name>A0ABS4KCS3_9FIRM</name>
<organism evidence="1 2">
    <name type="scientific">Peptoniphilus stercorisuis</name>
    <dbReference type="NCBI Taxonomy" id="1436965"/>
    <lineage>
        <taxon>Bacteria</taxon>
        <taxon>Bacillati</taxon>
        <taxon>Bacillota</taxon>
        <taxon>Tissierellia</taxon>
        <taxon>Tissierellales</taxon>
        <taxon>Peptoniphilaceae</taxon>
        <taxon>Peptoniphilus</taxon>
    </lineage>
</organism>